<gene>
    <name evidence="1" type="ORF">H9908_07165</name>
</gene>
<accession>A0A9D2UFU5</accession>
<name>A0A9D2UFU5_9MICC</name>
<protein>
    <submittedName>
        <fullName evidence="1">Uncharacterized protein</fullName>
    </submittedName>
</protein>
<dbReference type="Proteomes" id="UP000823908">
    <property type="component" value="Unassembled WGS sequence"/>
</dbReference>
<sequence length="45" mass="5181">MSHGFDAINIPFARRLEFNQALDTLFTHDDATQLMRFLVSCALRP</sequence>
<proteinExistence type="predicted"/>
<evidence type="ECO:0000313" key="2">
    <source>
        <dbReference type="Proteomes" id="UP000823908"/>
    </source>
</evidence>
<reference evidence="1" key="2">
    <citation type="submission" date="2021-04" db="EMBL/GenBank/DDBJ databases">
        <authorList>
            <person name="Gilroy R."/>
        </authorList>
    </citation>
    <scope>NUCLEOTIDE SEQUENCE</scope>
    <source>
        <strain evidence="1">ChiHjej10B9-4811</strain>
    </source>
</reference>
<organism evidence="1 2">
    <name type="scientific">Candidatus Rothia avistercoris</name>
    <dbReference type="NCBI Taxonomy" id="2840479"/>
    <lineage>
        <taxon>Bacteria</taxon>
        <taxon>Bacillati</taxon>
        <taxon>Actinomycetota</taxon>
        <taxon>Actinomycetes</taxon>
        <taxon>Micrococcales</taxon>
        <taxon>Micrococcaceae</taxon>
        <taxon>Rothia</taxon>
    </lineage>
</organism>
<dbReference type="AlphaFoldDB" id="A0A9D2UFU5"/>
<dbReference type="EMBL" id="DWUS01000161">
    <property type="protein sequence ID" value="HJD51627.1"/>
    <property type="molecule type" value="Genomic_DNA"/>
</dbReference>
<comment type="caution">
    <text evidence="1">The sequence shown here is derived from an EMBL/GenBank/DDBJ whole genome shotgun (WGS) entry which is preliminary data.</text>
</comment>
<reference evidence="1" key="1">
    <citation type="journal article" date="2021" name="PeerJ">
        <title>Extensive microbial diversity within the chicken gut microbiome revealed by metagenomics and culture.</title>
        <authorList>
            <person name="Gilroy R."/>
            <person name="Ravi A."/>
            <person name="Getino M."/>
            <person name="Pursley I."/>
            <person name="Horton D.L."/>
            <person name="Alikhan N.F."/>
            <person name="Baker D."/>
            <person name="Gharbi K."/>
            <person name="Hall N."/>
            <person name="Watson M."/>
            <person name="Adriaenssens E.M."/>
            <person name="Foster-Nyarko E."/>
            <person name="Jarju S."/>
            <person name="Secka A."/>
            <person name="Antonio M."/>
            <person name="Oren A."/>
            <person name="Chaudhuri R.R."/>
            <person name="La Ragione R."/>
            <person name="Hildebrand F."/>
            <person name="Pallen M.J."/>
        </authorList>
    </citation>
    <scope>NUCLEOTIDE SEQUENCE</scope>
    <source>
        <strain evidence="1">ChiHjej10B9-4811</strain>
    </source>
</reference>
<evidence type="ECO:0000313" key="1">
    <source>
        <dbReference type="EMBL" id="HJD51627.1"/>
    </source>
</evidence>